<proteinExistence type="predicted"/>
<sequence>MADISAKIQDAAARNSDLLRTLAETDHAPPDLEQHGRFLDDLRAQLRASDSRLKALNAQRELELKSHQKYRDSSVRRFMYKAAGKKDRFAEKADKGERDYFEVLQRAHQEDKINGGLKAQMEEAQGAARALEAVAARNRDAQRQLDELYQSIFAGPTPQFPDEDAAEQRRDALVVRYRAVREACEAEEEAVKLLASGDALMMQALQHIADALSYSRVDMFGGGGFADMMERNALADADRLLMMARLQASRAQKASPQVKALPGVNINHGHIFADVFFDNIFTDMAFHQEIQRGQAEMMRCAAALREELDKAAARRGRFNAELARREAELKEGRIALQEERQRVFDAVASLPPPPDEGPPISYEEAVRAGPSTDAAAAAAAATSTATSATETVPEPAAGTTTEESKPEARPAEGPAREWWE</sequence>
<dbReference type="PANTHER" id="PTHR21974">
    <property type="entry name" value="RE15880P"/>
    <property type="match status" value="1"/>
</dbReference>
<gene>
    <name evidence="3" type="ORF">PCL_05473</name>
</gene>
<dbReference type="Proteomes" id="UP000245956">
    <property type="component" value="Unassembled WGS sequence"/>
</dbReference>
<name>A0A2U3DUS2_PURLI</name>
<feature type="compositionally biased region" description="Basic and acidic residues" evidence="2">
    <location>
        <begin position="402"/>
        <end position="420"/>
    </location>
</feature>
<accession>A0A2U3DUS2</accession>
<feature type="compositionally biased region" description="Low complexity" evidence="2">
    <location>
        <begin position="368"/>
        <end position="397"/>
    </location>
</feature>
<feature type="region of interest" description="Disordered" evidence="2">
    <location>
        <begin position="348"/>
        <end position="420"/>
    </location>
</feature>
<organism evidence="3 4">
    <name type="scientific">Purpureocillium lilacinum</name>
    <name type="common">Paecilomyces lilacinus</name>
    <dbReference type="NCBI Taxonomy" id="33203"/>
    <lineage>
        <taxon>Eukaryota</taxon>
        <taxon>Fungi</taxon>
        <taxon>Dikarya</taxon>
        <taxon>Ascomycota</taxon>
        <taxon>Pezizomycotina</taxon>
        <taxon>Sordariomycetes</taxon>
        <taxon>Hypocreomycetidae</taxon>
        <taxon>Hypocreales</taxon>
        <taxon>Ophiocordycipitaceae</taxon>
        <taxon>Purpureocillium</taxon>
    </lineage>
</organism>
<keyword evidence="1" id="KW-0175">Coiled coil</keyword>
<dbReference type="AlphaFoldDB" id="A0A2U3DUS2"/>
<comment type="caution">
    <text evidence="3">The sequence shown here is derived from an EMBL/GenBank/DDBJ whole genome shotgun (WGS) entry which is preliminary data.</text>
</comment>
<evidence type="ECO:0000313" key="3">
    <source>
        <dbReference type="EMBL" id="PWI65995.1"/>
    </source>
</evidence>
<evidence type="ECO:0000313" key="4">
    <source>
        <dbReference type="Proteomes" id="UP000245956"/>
    </source>
</evidence>
<evidence type="ECO:0000256" key="2">
    <source>
        <dbReference type="SAM" id="MobiDB-lite"/>
    </source>
</evidence>
<reference evidence="3 4" key="1">
    <citation type="journal article" date="2016" name="Front. Microbiol.">
        <title>Genome and transcriptome sequences reveal the specific parasitism of the nematophagous Purpureocillium lilacinum 36-1.</title>
        <authorList>
            <person name="Xie J."/>
            <person name="Li S."/>
            <person name="Mo C."/>
            <person name="Xiao X."/>
            <person name="Peng D."/>
            <person name="Wang G."/>
            <person name="Xiao Y."/>
        </authorList>
    </citation>
    <scope>NUCLEOTIDE SEQUENCE [LARGE SCALE GENOMIC DNA]</scope>
    <source>
        <strain evidence="3 4">36-1</strain>
    </source>
</reference>
<dbReference type="EMBL" id="LCWV01000028">
    <property type="protein sequence ID" value="PWI65995.1"/>
    <property type="molecule type" value="Genomic_DNA"/>
</dbReference>
<protein>
    <submittedName>
        <fullName evidence="3">Uncharacterized protein</fullName>
    </submittedName>
</protein>
<feature type="coiled-coil region" evidence="1">
    <location>
        <begin position="301"/>
        <end position="342"/>
    </location>
</feature>
<evidence type="ECO:0000256" key="1">
    <source>
        <dbReference type="SAM" id="Coils"/>
    </source>
</evidence>
<dbReference type="PANTHER" id="PTHR21974:SF2">
    <property type="entry name" value="RE15880P"/>
    <property type="match status" value="1"/>
</dbReference>